<gene>
    <name evidence="2" type="ORF">ARMSODRAFT_305916</name>
</gene>
<accession>A0A2H3B0J5</accession>
<evidence type="ECO:0000313" key="2">
    <source>
        <dbReference type="EMBL" id="PBK58137.1"/>
    </source>
</evidence>
<sequence>MYATRRSFERRYLMSCGWRSTAGAGLLLNELNGSPRLSVARTGEGPSRSWVLAYLRGCEAIVKMDTKAGWTYVFFEFHGCKMRRFFFLFVVFLYFCTYSLYRSALNILSVCFPCPSTPSSSTKLRFCKSHIREDTPSPARTSS</sequence>
<dbReference type="Proteomes" id="UP000218334">
    <property type="component" value="Unassembled WGS sequence"/>
</dbReference>
<reference evidence="3" key="1">
    <citation type="journal article" date="2017" name="Nat. Ecol. Evol.">
        <title>Genome expansion and lineage-specific genetic innovations in the forest pathogenic fungi Armillaria.</title>
        <authorList>
            <person name="Sipos G."/>
            <person name="Prasanna A.N."/>
            <person name="Walter M.C."/>
            <person name="O'Connor E."/>
            <person name="Balint B."/>
            <person name="Krizsan K."/>
            <person name="Kiss B."/>
            <person name="Hess J."/>
            <person name="Varga T."/>
            <person name="Slot J."/>
            <person name="Riley R."/>
            <person name="Boka B."/>
            <person name="Rigling D."/>
            <person name="Barry K."/>
            <person name="Lee J."/>
            <person name="Mihaltcheva S."/>
            <person name="LaButti K."/>
            <person name="Lipzen A."/>
            <person name="Waldron R."/>
            <person name="Moloney N.M."/>
            <person name="Sperisen C."/>
            <person name="Kredics L."/>
            <person name="Vagvoelgyi C."/>
            <person name="Patrignani A."/>
            <person name="Fitzpatrick D."/>
            <person name="Nagy I."/>
            <person name="Doyle S."/>
            <person name="Anderson J.B."/>
            <person name="Grigoriev I.V."/>
            <person name="Gueldener U."/>
            <person name="Muensterkoetter M."/>
            <person name="Nagy L.G."/>
        </authorList>
    </citation>
    <scope>NUCLEOTIDE SEQUENCE [LARGE SCALE GENOMIC DNA]</scope>
    <source>
        <strain evidence="3">28-4</strain>
    </source>
</reference>
<organism evidence="2 3">
    <name type="scientific">Armillaria solidipes</name>
    <dbReference type="NCBI Taxonomy" id="1076256"/>
    <lineage>
        <taxon>Eukaryota</taxon>
        <taxon>Fungi</taxon>
        <taxon>Dikarya</taxon>
        <taxon>Basidiomycota</taxon>
        <taxon>Agaricomycotina</taxon>
        <taxon>Agaricomycetes</taxon>
        <taxon>Agaricomycetidae</taxon>
        <taxon>Agaricales</taxon>
        <taxon>Marasmiineae</taxon>
        <taxon>Physalacriaceae</taxon>
        <taxon>Armillaria</taxon>
    </lineage>
</organism>
<keyword evidence="1" id="KW-1133">Transmembrane helix</keyword>
<feature type="transmembrane region" description="Helical" evidence="1">
    <location>
        <begin position="85"/>
        <end position="101"/>
    </location>
</feature>
<proteinExistence type="predicted"/>
<evidence type="ECO:0000313" key="3">
    <source>
        <dbReference type="Proteomes" id="UP000218334"/>
    </source>
</evidence>
<keyword evidence="1" id="KW-0812">Transmembrane</keyword>
<keyword evidence="1" id="KW-0472">Membrane</keyword>
<dbReference type="EMBL" id="KZ293632">
    <property type="protein sequence ID" value="PBK58137.1"/>
    <property type="molecule type" value="Genomic_DNA"/>
</dbReference>
<name>A0A2H3B0J5_9AGAR</name>
<keyword evidence="3" id="KW-1185">Reference proteome</keyword>
<evidence type="ECO:0000256" key="1">
    <source>
        <dbReference type="SAM" id="Phobius"/>
    </source>
</evidence>
<dbReference type="AlphaFoldDB" id="A0A2H3B0J5"/>
<protein>
    <submittedName>
        <fullName evidence="2">Uncharacterized protein</fullName>
    </submittedName>
</protein>